<sequence length="80" mass="9093">MPRVASDDHPEEAPSGSGRRRRPQLLWLVVPYVLYLGALPLVNRVQPVVLGLPFLFVWLLGATLLTPVAVWLTWRGDHRR</sequence>
<name>A0A919CAX6_9ACTN</name>
<dbReference type="Proteomes" id="UP000638353">
    <property type="component" value="Unassembled WGS sequence"/>
</dbReference>
<dbReference type="EMBL" id="BMVC01000006">
    <property type="protein sequence ID" value="GHC95616.1"/>
    <property type="molecule type" value="Genomic_DNA"/>
</dbReference>
<proteinExistence type="predicted"/>
<organism evidence="2 3">
    <name type="scientific">Streptomyces finlayi</name>
    <dbReference type="NCBI Taxonomy" id="67296"/>
    <lineage>
        <taxon>Bacteria</taxon>
        <taxon>Bacillati</taxon>
        <taxon>Actinomycetota</taxon>
        <taxon>Actinomycetes</taxon>
        <taxon>Kitasatosporales</taxon>
        <taxon>Streptomycetaceae</taxon>
        <taxon>Streptomyces</taxon>
    </lineage>
</organism>
<comment type="caution">
    <text evidence="2">The sequence shown here is derived from an EMBL/GenBank/DDBJ whole genome shotgun (WGS) entry which is preliminary data.</text>
</comment>
<evidence type="ECO:0000313" key="3">
    <source>
        <dbReference type="Proteomes" id="UP000638353"/>
    </source>
</evidence>
<reference evidence="2" key="2">
    <citation type="submission" date="2020-09" db="EMBL/GenBank/DDBJ databases">
        <authorList>
            <person name="Sun Q."/>
            <person name="Ohkuma M."/>
        </authorList>
    </citation>
    <scope>NUCLEOTIDE SEQUENCE</scope>
    <source>
        <strain evidence="2">JCM 4637</strain>
    </source>
</reference>
<feature type="transmembrane region" description="Helical" evidence="1">
    <location>
        <begin position="25"/>
        <end position="42"/>
    </location>
</feature>
<reference evidence="2" key="1">
    <citation type="journal article" date="2014" name="Int. J. Syst. Evol. Microbiol.">
        <title>Complete genome sequence of Corynebacterium casei LMG S-19264T (=DSM 44701T), isolated from a smear-ripened cheese.</title>
        <authorList>
            <consortium name="US DOE Joint Genome Institute (JGI-PGF)"/>
            <person name="Walter F."/>
            <person name="Albersmeier A."/>
            <person name="Kalinowski J."/>
            <person name="Ruckert C."/>
        </authorList>
    </citation>
    <scope>NUCLEOTIDE SEQUENCE</scope>
    <source>
        <strain evidence="2">JCM 4637</strain>
    </source>
</reference>
<keyword evidence="1" id="KW-0812">Transmembrane</keyword>
<dbReference type="AlphaFoldDB" id="A0A919CAX6"/>
<dbReference type="InterPro" id="IPR021741">
    <property type="entry name" value="DUF3311"/>
</dbReference>
<keyword evidence="1" id="KW-1133">Transmembrane helix</keyword>
<dbReference type="Pfam" id="PF11755">
    <property type="entry name" value="DUF3311"/>
    <property type="match status" value="1"/>
</dbReference>
<evidence type="ECO:0008006" key="4">
    <source>
        <dbReference type="Google" id="ProtNLM"/>
    </source>
</evidence>
<accession>A0A919CAX6</accession>
<evidence type="ECO:0000313" key="2">
    <source>
        <dbReference type="EMBL" id="GHC95616.1"/>
    </source>
</evidence>
<evidence type="ECO:0000256" key="1">
    <source>
        <dbReference type="SAM" id="Phobius"/>
    </source>
</evidence>
<feature type="transmembrane region" description="Helical" evidence="1">
    <location>
        <begin position="54"/>
        <end position="74"/>
    </location>
</feature>
<keyword evidence="1" id="KW-0472">Membrane</keyword>
<protein>
    <recommendedName>
        <fullName evidence="4">DUF3311 domain-containing protein</fullName>
    </recommendedName>
</protein>
<gene>
    <name evidence="2" type="ORF">GCM10010334_35150</name>
</gene>